<dbReference type="PANTHER" id="PTHR19303:SF73">
    <property type="entry name" value="PROTEIN PDC2"/>
    <property type="match status" value="1"/>
</dbReference>
<dbReference type="Pfam" id="PF03221">
    <property type="entry name" value="HTH_Tnp_Tc5"/>
    <property type="match status" value="1"/>
</dbReference>
<evidence type="ECO:0000256" key="2">
    <source>
        <dbReference type="ARBA" id="ARBA00023125"/>
    </source>
</evidence>
<proteinExistence type="predicted"/>
<dbReference type="Gene3D" id="1.10.10.60">
    <property type="entry name" value="Homeodomain-like"/>
    <property type="match status" value="1"/>
</dbReference>
<dbReference type="SUPFAM" id="SSF46689">
    <property type="entry name" value="Homeodomain-like"/>
    <property type="match status" value="1"/>
</dbReference>
<dbReference type="PANTHER" id="PTHR19303">
    <property type="entry name" value="TRANSPOSON"/>
    <property type="match status" value="1"/>
</dbReference>
<accession>A0ABQ9GCG1</accession>
<name>A0ABQ9GCG1_9NEOP</name>
<reference evidence="5 6" key="1">
    <citation type="submission" date="2023-02" db="EMBL/GenBank/DDBJ databases">
        <title>LHISI_Scaffold_Assembly.</title>
        <authorList>
            <person name="Stuart O.P."/>
            <person name="Cleave R."/>
            <person name="Magrath M.J.L."/>
            <person name="Mikheyev A.S."/>
        </authorList>
    </citation>
    <scope>NUCLEOTIDE SEQUENCE [LARGE SCALE GENOMIC DNA]</scope>
    <source>
        <strain evidence="5">Daus_M_001</strain>
        <tissue evidence="5">Leg muscle</tissue>
    </source>
</reference>
<dbReference type="InterPro" id="IPR050863">
    <property type="entry name" value="CenT-Element_Derived"/>
</dbReference>
<evidence type="ECO:0000313" key="6">
    <source>
        <dbReference type="Proteomes" id="UP001159363"/>
    </source>
</evidence>
<evidence type="ECO:0000313" key="5">
    <source>
        <dbReference type="EMBL" id="KAJ8870105.1"/>
    </source>
</evidence>
<gene>
    <name evidence="5" type="ORF">PR048_029117</name>
</gene>
<keyword evidence="2" id="KW-0238">DNA-binding</keyword>
<feature type="domain" description="HTH CENPB-type" evidence="4">
    <location>
        <begin position="24"/>
        <end position="95"/>
    </location>
</feature>
<keyword evidence="6" id="KW-1185">Reference proteome</keyword>
<comment type="caution">
    <text evidence="5">The sequence shown here is derived from an EMBL/GenBank/DDBJ whole genome shotgun (WGS) entry which is preliminary data.</text>
</comment>
<evidence type="ECO:0000256" key="1">
    <source>
        <dbReference type="ARBA" id="ARBA00004123"/>
    </source>
</evidence>
<organism evidence="5 6">
    <name type="scientific">Dryococelus australis</name>
    <dbReference type="NCBI Taxonomy" id="614101"/>
    <lineage>
        <taxon>Eukaryota</taxon>
        <taxon>Metazoa</taxon>
        <taxon>Ecdysozoa</taxon>
        <taxon>Arthropoda</taxon>
        <taxon>Hexapoda</taxon>
        <taxon>Insecta</taxon>
        <taxon>Pterygota</taxon>
        <taxon>Neoptera</taxon>
        <taxon>Polyneoptera</taxon>
        <taxon>Phasmatodea</taxon>
        <taxon>Verophasmatodea</taxon>
        <taxon>Anareolatae</taxon>
        <taxon>Phasmatidae</taxon>
        <taxon>Eurycanthinae</taxon>
        <taxon>Dryococelus</taxon>
    </lineage>
</organism>
<evidence type="ECO:0000259" key="4">
    <source>
        <dbReference type="PROSITE" id="PS51253"/>
    </source>
</evidence>
<feature type="compositionally biased region" description="Basic and acidic residues" evidence="3">
    <location>
        <begin position="260"/>
        <end position="270"/>
    </location>
</feature>
<comment type="subcellular location">
    <subcellularLocation>
        <location evidence="1">Nucleus</location>
    </subcellularLocation>
</comment>
<feature type="region of interest" description="Disordered" evidence="3">
    <location>
        <begin position="245"/>
        <end position="301"/>
    </location>
</feature>
<sequence length="301" mass="33359">MGSKRKTLDFATKYEIIKKIQEEKRNRNEEEIMDAMEKALLAWFIQSRRQNILFTGPMIQEKANLFAVMLKIDAFKCSTGWLDSFEKLNGITWHKIVGESKAVTCGVEEQFYNLMPDCTLAVKGDTCKGVRGKRSKERFTVLLGANMNSSDKVTPFVFGKLAKPYGFKGNIALNVSAPITGRSFCLLITGQRIPQSMLRNTELVFLPPNTTRLSEQFSPAGMQSSQNTPPNCFQHAQFVGGKPVQTTEKVDDNPDCLPVEDDKVATELGDRAASPQPGTSAEPQPGISHDVLPSPALVVRK</sequence>
<dbReference type="EMBL" id="JARBHB010000013">
    <property type="protein sequence ID" value="KAJ8870105.1"/>
    <property type="molecule type" value="Genomic_DNA"/>
</dbReference>
<dbReference type="SMART" id="SM00674">
    <property type="entry name" value="CENPB"/>
    <property type="match status" value="1"/>
</dbReference>
<evidence type="ECO:0000256" key="3">
    <source>
        <dbReference type="SAM" id="MobiDB-lite"/>
    </source>
</evidence>
<dbReference type="Proteomes" id="UP001159363">
    <property type="component" value="Chromosome 12"/>
</dbReference>
<dbReference type="PROSITE" id="PS51253">
    <property type="entry name" value="HTH_CENPB"/>
    <property type="match status" value="1"/>
</dbReference>
<dbReference type="InterPro" id="IPR009057">
    <property type="entry name" value="Homeodomain-like_sf"/>
</dbReference>
<dbReference type="InterPro" id="IPR006600">
    <property type="entry name" value="HTH_CenpB_DNA-bd_dom"/>
</dbReference>
<protein>
    <recommendedName>
        <fullName evidence="4">HTH CENPB-type domain-containing protein</fullName>
    </recommendedName>
</protein>